<keyword evidence="3" id="KW-1185">Reference proteome</keyword>
<dbReference type="AlphaFoldDB" id="A0A4Z0A6V0"/>
<dbReference type="EMBL" id="SFCI01000144">
    <property type="protein sequence ID" value="TFY82083.1"/>
    <property type="molecule type" value="Genomic_DNA"/>
</dbReference>
<keyword evidence="1" id="KW-0812">Transmembrane</keyword>
<dbReference type="Proteomes" id="UP000298061">
    <property type="component" value="Unassembled WGS sequence"/>
</dbReference>
<organism evidence="2 3">
    <name type="scientific">Hericium alpestre</name>
    <dbReference type="NCBI Taxonomy" id="135208"/>
    <lineage>
        <taxon>Eukaryota</taxon>
        <taxon>Fungi</taxon>
        <taxon>Dikarya</taxon>
        <taxon>Basidiomycota</taxon>
        <taxon>Agaricomycotina</taxon>
        <taxon>Agaricomycetes</taxon>
        <taxon>Russulales</taxon>
        <taxon>Hericiaceae</taxon>
        <taxon>Hericium</taxon>
    </lineage>
</organism>
<keyword evidence="1" id="KW-0472">Membrane</keyword>
<comment type="caution">
    <text evidence="2">The sequence shown here is derived from an EMBL/GenBank/DDBJ whole genome shotgun (WGS) entry which is preliminary data.</text>
</comment>
<dbReference type="OrthoDB" id="423313at2759"/>
<gene>
    <name evidence="2" type="ORF">EWM64_g1930</name>
</gene>
<evidence type="ECO:0000313" key="3">
    <source>
        <dbReference type="Proteomes" id="UP000298061"/>
    </source>
</evidence>
<dbReference type="CDD" id="cd11296">
    <property type="entry name" value="O-FucT_like"/>
    <property type="match status" value="1"/>
</dbReference>
<accession>A0A4Z0A6V0</accession>
<feature type="transmembrane region" description="Helical" evidence="1">
    <location>
        <begin position="53"/>
        <end position="74"/>
    </location>
</feature>
<sequence>MDERKRSFSPSRSSSETEISLLPFQDSPTELSFPAHRYPFKSSFAKPGKRRRFLLAACTVFSACSLVLFLFFLYSDTRLPFTLHRPTQNADSSRHVDRMSAVLGPPTPHFRDNLRNDTKYITSWISAGWTNDVMTYAAKGNLIYLAMITERVPIIGRFIPSHIGGDAGDVAFGEVFDVDLLSQAIGMPILEWDDVKDPFSKEIDELGCWSIWQAVQNREQVPRVTYALEHNGLDISWTAAPPWVQKVPGYEHDPHAHFWSIAQLTYPEGHEANSGVPQPSLAHNVTLDPDQQLSCFDYLYYVCASESFEYEHEFSPAWRFVVKNFRWTQRLQGIANGYLKRIFEVPDEDDVPPYIAIHARRGDFVVYCGDVPQGDCFPSLTVFARRVAEIQDEVRQRHGVEVNHVLILSDESEPAWWTAVHMLGWYSVDHAAEDTVAKYGRWYPLLIDAVLQSSGIGFVGTDRSTMSVLAKRRVEDWFEGAGRMVKWGTPGADNH</sequence>
<evidence type="ECO:0000256" key="1">
    <source>
        <dbReference type="SAM" id="Phobius"/>
    </source>
</evidence>
<reference evidence="2 3" key="1">
    <citation type="submission" date="2019-02" db="EMBL/GenBank/DDBJ databases">
        <title>Genome sequencing of the rare red list fungi Hericium alpestre (H. flagellum).</title>
        <authorList>
            <person name="Buettner E."/>
            <person name="Kellner H."/>
        </authorList>
    </citation>
    <scope>NUCLEOTIDE SEQUENCE [LARGE SCALE GENOMIC DNA]</scope>
    <source>
        <strain evidence="2 3">DSM 108284</strain>
    </source>
</reference>
<dbReference type="STRING" id="135208.A0A4Z0A6V0"/>
<name>A0A4Z0A6V0_9AGAM</name>
<proteinExistence type="predicted"/>
<protein>
    <submittedName>
        <fullName evidence="2">Uncharacterized protein</fullName>
    </submittedName>
</protein>
<keyword evidence="1" id="KW-1133">Transmembrane helix</keyword>
<evidence type="ECO:0000313" key="2">
    <source>
        <dbReference type="EMBL" id="TFY82083.1"/>
    </source>
</evidence>
<dbReference type="Gene3D" id="3.40.50.11350">
    <property type="match status" value="1"/>
</dbReference>